<dbReference type="EMBL" id="CAEZYU010000024">
    <property type="protein sequence ID" value="CAB4736462.1"/>
    <property type="molecule type" value="Genomic_DNA"/>
</dbReference>
<feature type="domain" description="Aminoglycoside phosphotransferase" evidence="1">
    <location>
        <begin position="30"/>
        <end position="265"/>
    </location>
</feature>
<dbReference type="InterPro" id="IPR052898">
    <property type="entry name" value="ACAD10-like"/>
</dbReference>
<protein>
    <submittedName>
        <fullName evidence="2">Unannotated protein</fullName>
    </submittedName>
</protein>
<dbReference type="Gene3D" id="3.30.200.20">
    <property type="entry name" value="Phosphorylase Kinase, domain 1"/>
    <property type="match status" value="1"/>
</dbReference>
<dbReference type="PANTHER" id="PTHR47829">
    <property type="entry name" value="HYDROLASE, PUTATIVE (AFU_ORTHOLOGUE AFUA_1G12880)-RELATED"/>
    <property type="match status" value="1"/>
</dbReference>
<accession>A0A6J6SNJ0</accession>
<dbReference type="InterPro" id="IPR041726">
    <property type="entry name" value="ACAD10_11_N"/>
</dbReference>
<evidence type="ECO:0000313" key="2">
    <source>
        <dbReference type="EMBL" id="CAB4736462.1"/>
    </source>
</evidence>
<reference evidence="2" key="1">
    <citation type="submission" date="2020-05" db="EMBL/GenBank/DDBJ databases">
        <authorList>
            <person name="Chiriac C."/>
            <person name="Salcher M."/>
            <person name="Ghai R."/>
            <person name="Kavagutti S V."/>
        </authorList>
    </citation>
    <scope>NUCLEOTIDE SEQUENCE</scope>
</reference>
<dbReference type="CDD" id="cd05154">
    <property type="entry name" value="ACAD10_11_N-like"/>
    <property type="match status" value="1"/>
</dbReference>
<organism evidence="2">
    <name type="scientific">freshwater metagenome</name>
    <dbReference type="NCBI Taxonomy" id="449393"/>
    <lineage>
        <taxon>unclassified sequences</taxon>
        <taxon>metagenomes</taxon>
        <taxon>ecological metagenomes</taxon>
    </lineage>
</organism>
<dbReference type="InterPro" id="IPR011009">
    <property type="entry name" value="Kinase-like_dom_sf"/>
</dbReference>
<dbReference type="InterPro" id="IPR002575">
    <property type="entry name" value="Aminoglycoside_PTrfase"/>
</dbReference>
<evidence type="ECO:0000259" key="1">
    <source>
        <dbReference type="Pfam" id="PF01636"/>
    </source>
</evidence>
<name>A0A6J6SNJ0_9ZZZZ</name>
<dbReference type="Pfam" id="PF01636">
    <property type="entry name" value="APH"/>
    <property type="match status" value="1"/>
</dbReference>
<gene>
    <name evidence="2" type="ORF">UFOPK2766_00730</name>
</gene>
<dbReference type="Gene3D" id="3.90.1200.10">
    <property type="match status" value="1"/>
</dbReference>
<dbReference type="AlphaFoldDB" id="A0A6J6SNJ0"/>
<sequence>MTQHIDGIDPEAISAWFQKQMADVQLPLSFEFIPGGHSNLTFAVTEAAPADGHSPRKWVLRRPPLGQVLATAHDVGREHRIISALQQTDLPVPRTVGLSTGDAVNGAPFYVMDFVEGLVIRSTEEAASLDLAARQRASESIVDVLAALHAVDVDAVGLGELGPKENYISRQLKRWYGQFQKSESQVEGGLNLPAVHRVHAALSANIPAQNQTSIVHGDYRLDNCMLSPEGAVVAVLDWEICTLGDPMADLGLLWVYWSDPDEDAVMPQASPTSLDGFLRKREMMQRYAQVSGRDLSNLDYYVGFGYWKLTCIIAGVYARYAGGAMGDVTQETIAGFRHMVERLAEMAEESVS</sequence>
<proteinExistence type="predicted"/>
<dbReference type="PANTHER" id="PTHR47829:SF1">
    <property type="entry name" value="HAD FAMILY PHOSPHATASE"/>
    <property type="match status" value="1"/>
</dbReference>
<dbReference type="SUPFAM" id="SSF56112">
    <property type="entry name" value="Protein kinase-like (PK-like)"/>
    <property type="match status" value="1"/>
</dbReference>